<proteinExistence type="predicted"/>
<dbReference type="InterPro" id="IPR009051">
    <property type="entry name" value="Helical_ferredxn"/>
</dbReference>
<evidence type="ECO:0000256" key="2">
    <source>
        <dbReference type="ARBA" id="ARBA00023004"/>
    </source>
</evidence>
<evidence type="ECO:0000256" key="3">
    <source>
        <dbReference type="ARBA" id="ARBA00023014"/>
    </source>
</evidence>
<dbReference type="EMBL" id="JACHFQ010000003">
    <property type="protein sequence ID" value="MBB5225605.1"/>
    <property type="molecule type" value="Genomic_DNA"/>
</dbReference>
<dbReference type="Proteomes" id="UP000518887">
    <property type="component" value="Unassembled WGS sequence"/>
</dbReference>
<gene>
    <name evidence="5" type="ORF">HNP76_000962</name>
</gene>
<dbReference type="InterPro" id="IPR017900">
    <property type="entry name" value="4Fe4S_Fe_S_CS"/>
</dbReference>
<dbReference type="InterPro" id="IPR019554">
    <property type="entry name" value="Soluble_ligand-bd"/>
</dbReference>
<keyword evidence="1" id="KW-0479">Metal-binding</keyword>
<keyword evidence="3" id="KW-0411">Iron-sulfur</keyword>
<dbReference type="GO" id="GO:0046872">
    <property type="term" value="F:metal ion binding"/>
    <property type="evidence" value="ECO:0007669"/>
    <property type="project" value="UniProtKB-KW"/>
</dbReference>
<dbReference type="Gene3D" id="1.10.1060.10">
    <property type="entry name" value="Alpha-helical ferredoxin"/>
    <property type="match status" value="1"/>
</dbReference>
<dbReference type="GO" id="GO:0051539">
    <property type="term" value="F:4 iron, 4 sulfur cluster binding"/>
    <property type="evidence" value="ECO:0007669"/>
    <property type="project" value="InterPro"/>
</dbReference>
<evidence type="ECO:0000256" key="1">
    <source>
        <dbReference type="ARBA" id="ARBA00022723"/>
    </source>
</evidence>
<dbReference type="GO" id="GO:0016020">
    <property type="term" value="C:membrane"/>
    <property type="evidence" value="ECO:0007669"/>
    <property type="project" value="InterPro"/>
</dbReference>
<dbReference type="Pfam" id="PF13375">
    <property type="entry name" value="RnfC_N"/>
    <property type="match status" value="1"/>
</dbReference>
<organism evidence="5 6">
    <name type="scientific">Treponema ruminis</name>
    <dbReference type="NCBI Taxonomy" id="744515"/>
    <lineage>
        <taxon>Bacteria</taxon>
        <taxon>Pseudomonadati</taxon>
        <taxon>Spirochaetota</taxon>
        <taxon>Spirochaetia</taxon>
        <taxon>Spirochaetales</taxon>
        <taxon>Treponemataceae</taxon>
        <taxon>Treponema</taxon>
    </lineage>
</organism>
<dbReference type="PANTHER" id="PTHR43034">
    <property type="entry name" value="ION-TRANSLOCATING OXIDOREDUCTASE COMPLEX SUBUNIT C"/>
    <property type="match status" value="1"/>
</dbReference>
<name>A0A7W8LLP9_9SPIR</name>
<dbReference type="Pfam" id="PF13183">
    <property type="entry name" value="Fer4_8"/>
    <property type="match status" value="1"/>
</dbReference>
<dbReference type="InterPro" id="IPR010208">
    <property type="entry name" value="Ion_transpt_RnfC/RsxC"/>
</dbReference>
<keyword evidence="6" id="KW-1185">Reference proteome</keyword>
<accession>A0A7W8LLP9</accession>
<dbReference type="PROSITE" id="PS51379">
    <property type="entry name" value="4FE4S_FER_2"/>
    <property type="match status" value="1"/>
</dbReference>
<dbReference type="SUPFAM" id="SSF46548">
    <property type="entry name" value="alpha-helical ferredoxin"/>
    <property type="match status" value="1"/>
</dbReference>
<dbReference type="GO" id="GO:0009055">
    <property type="term" value="F:electron transfer activity"/>
    <property type="evidence" value="ECO:0007669"/>
    <property type="project" value="InterPro"/>
</dbReference>
<comment type="caution">
    <text evidence="5">The sequence shown here is derived from an EMBL/GenBank/DDBJ whole genome shotgun (WGS) entry which is preliminary data.</text>
</comment>
<evidence type="ECO:0000259" key="4">
    <source>
        <dbReference type="PROSITE" id="PS51379"/>
    </source>
</evidence>
<sequence>MVSASNFISVDKNMISSAVNGFLPKVAVIPIAEDDSDMAEILVLEGSRVREGDVIAKSRGLYIHSSVPGIVTKIAQTQYSNGKQGLSAFVNLDGAFSFLGKKLIPQEWKSYDAATLNYLIREAGVINTFAKPTPVYTQIKEIYTPKSSIAVLRLFDSEPSCITESFLSKKYLTNILEGAAILAHAFRVSSLVLAYSSTDADNLKSDIDSILNSEKKARIFDSDLEVFAVGIDTRKYPAGTMHDITRSVKKTYKSDFFSKLGKKDLFFDSVTALNVYNAIVLRKPVVSNFVHVTGDCLNSAALLNVRIGTPLRNIVEQCGGFKRKLSKIIINGIVSGRAVSSLDIPVSRWVKSIEFVPVGQIHTQTADNCVRCGNCRKICPVHLWPGNLYRVAHLQSLETACASDKDAYKSAVLCTECGLCNAVCTSRLPLSQTISILKDSYHEE</sequence>
<evidence type="ECO:0000313" key="6">
    <source>
        <dbReference type="Proteomes" id="UP000518887"/>
    </source>
</evidence>
<keyword evidence="2" id="KW-0408">Iron</keyword>
<evidence type="ECO:0000313" key="5">
    <source>
        <dbReference type="EMBL" id="MBB5225605.1"/>
    </source>
</evidence>
<feature type="domain" description="4Fe-4S ferredoxin-type" evidence="4">
    <location>
        <begin position="359"/>
        <end position="389"/>
    </location>
</feature>
<dbReference type="AlphaFoldDB" id="A0A7W8LLP9"/>
<dbReference type="PANTHER" id="PTHR43034:SF2">
    <property type="entry name" value="ION-TRANSLOCATING OXIDOREDUCTASE COMPLEX SUBUNIT C"/>
    <property type="match status" value="1"/>
</dbReference>
<dbReference type="PROSITE" id="PS00198">
    <property type="entry name" value="4FE4S_FER_1"/>
    <property type="match status" value="1"/>
</dbReference>
<reference evidence="5 6" key="1">
    <citation type="submission" date="2020-08" db="EMBL/GenBank/DDBJ databases">
        <title>Genomic Encyclopedia of Type Strains, Phase IV (KMG-IV): sequencing the most valuable type-strain genomes for metagenomic binning, comparative biology and taxonomic classification.</title>
        <authorList>
            <person name="Goeker M."/>
        </authorList>
    </citation>
    <scope>NUCLEOTIDE SEQUENCE [LARGE SCALE GENOMIC DNA]</scope>
    <source>
        <strain evidence="5 6">DSM 103462</strain>
    </source>
</reference>
<protein>
    <submittedName>
        <fullName evidence="5">Electron transport complex protein RnfC</fullName>
    </submittedName>
</protein>
<dbReference type="Pfam" id="PF10531">
    <property type="entry name" value="SLBB"/>
    <property type="match status" value="1"/>
</dbReference>
<dbReference type="RefSeq" id="WP_184658055.1">
    <property type="nucleotide sequence ID" value="NZ_CP031518.1"/>
</dbReference>
<dbReference type="InterPro" id="IPR017896">
    <property type="entry name" value="4Fe4S_Fe-S-bd"/>
</dbReference>
<dbReference type="InterPro" id="IPR026902">
    <property type="entry name" value="RnfC_N"/>
</dbReference>